<evidence type="ECO:0000313" key="3">
    <source>
        <dbReference type="EMBL" id="GMR36147.1"/>
    </source>
</evidence>
<feature type="region of interest" description="Disordered" evidence="2">
    <location>
        <begin position="231"/>
        <end position="277"/>
    </location>
</feature>
<evidence type="ECO:0000313" key="4">
    <source>
        <dbReference type="Proteomes" id="UP001328107"/>
    </source>
</evidence>
<dbReference type="EMBL" id="BTRK01000002">
    <property type="protein sequence ID" value="GMR36147.1"/>
    <property type="molecule type" value="Genomic_DNA"/>
</dbReference>
<feature type="coiled-coil region" evidence="1">
    <location>
        <begin position="164"/>
        <end position="198"/>
    </location>
</feature>
<proteinExistence type="predicted"/>
<feature type="compositionally biased region" description="Basic and acidic residues" evidence="2">
    <location>
        <begin position="263"/>
        <end position="277"/>
    </location>
</feature>
<organism evidence="3 4">
    <name type="scientific">Pristionchus mayeri</name>
    <dbReference type="NCBI Taxonomy" id="1317129"/>
    <lineage>
        <taxon>Eukaryota</taxon>
        <taxon>Metazoa</taxon>
        <taxon>Ecdysozoa</taxon>
        <taxon>Nematoda</taxon>
        <taxon>Chromadorea</taxon>
        <taxon>Rhabditida</taxon>
        <taxon>Rhabditina</taxon>
        <taxon>Diplogasteromorpha</taxon>
        <taxon>Diplogasteroidea</taxon>
        <taxon>Neodiplogasteridae</taxon>
        <taxon>Pristionchus</taxon>
    </lineage>
</organism>
<dbReference type="AlphaFoldDB" id="A0AAN4ZE91"/>
<sequence length="277" mass="31692">DYPLHEFAQRLAEVESRFAKELHAVIECFVQSRVDLPVKHLEDISKCHSKRSKNLKKAVDTKKSDGVNLWKITNIYSASCVDEDDAMREVRVSLRKHIRKEAMKVKMNGEDVTSYRRVVADDYRPLISQALTGNKVIPTSLTPPRDPSPPLMTEIYDVNGQATNEEKQRWLEMWREQVEREEKEREEVRRKLEKRQSMKIFGSKVNIGSLANNLSNISKFFGEKKSNQLSSETTVGVSPNPQRHAVDASANTTAHNDVSGAWEKPRPVGDDELVMKF</sequence>
<reference evidence="4" key="1">
    <citation type="submission" date="2022-10" db="EMBL/GenBank/DDBJ databases">
        <title>Genome assembly of Pristionchus species.</title>
        <authorList>
            <person name="Yoshida K."/>
            <person name="Sommer R.J."/>
        </authorList>
    </citation>
    <scope>NUCLEOTIDE SEQUENCE [LARGE SCALE GENOMIC DNA]</scope>
    <source>
        <strain evidence="4">RS5460</strain>
    </source>
</reference>
<comment type="caution">
    <text evidence="3">The sequence shown here is derived from an EMBL/GenBank/DDBJ whole genome shotgun (WGS) entry which is preliminary data.</text>
</comment>
<dbReference type="Proteomes" id="UP001328107">
    <property type="component" value="Unassembled WGS sequence"/>
</dbReference>
<name>A0AAN4ZE91_9BILA</name>
<protein>
    <submittedName>
        <fullName evidence="3">Uncharacterized protein</fullName>
    </submittedName>
</protein>
<gene>
    <name evidence="3" type="ORF">PMAYCL1PPCAC_06342</name>
</gene>
<feature type="compositionally biased region" description="Polar residues" evidence="2">
    <location>
        <begin position="231"/>
        <end position="241"/>
    </location>
</feature>
<keyword evidence="4" id="KW-1185">Reference proteome</keyword>
<evidence type="ECO:0000256" key="1">
    <source>
        <dbReference type="SAM" id="Coils"/>
    </source>
</evidence>
<evidence type="ECO:0000256" key="2">
    <source>
        <dbReference type="SAM" id="MobiDB-lite"/>
    </source>
</evidence>
<keyword evidence="1" id="KW-0175">Coiled coil</keyword>
<accession>A0AAN4ZE91</accession>
<feature type="non-terminal residue" evidence="3">
    <location>
        <position position="1"/>
    </location>
</feature>